<evidence type="ECO:0000313" key="1">
    <source>
        <dbReference type="EMBL" id="OMO98455.1"/>
    </source>
</evidence>
<sequence length="36" mass="4014">MVYLKVHYVAKASLSQKMARPIMIIKASQGIMPPVI</sequence>
<accession>A0A1R3JUD1</accession>
<keyword evidence="2" id="KW-1185">Reference proteome</keyword>
<gene>
    <name evidence="1" type="ORF">CCACVL1_04218</name>
</gene>
<protein>
    <submittedName>
        <fullName evidence="1">Uncharacterized protein</fullName>
    </submittedName>
</protein>
<dbReference type="AlphaFoldDB" id="A0A1R3JUD1"/>
<dbReference type="Proteomes" id="UP000188268">
    <property type="component" value="Unassembled WGS sequence"/>
</dbReference>
<evidence type="ECO:0000313" key="2">
    <source>
        <dbReference type="Proteomes" id="UP000188268"/>
    </source>
</evidence>
<dbReference type="EMBL" id="AWWV01007085">
    <property type="protein sequence ID" value="OMO98455.1"/>
    <property type="molecule type" value="Genomic_DNA"/>
</dbReference>
<comment type="caution">
    <text evidence="1">The sequence shown here is derived from an EMBL/GenBank/DDBJ whole genome shotgun (WGS) entry which is preliminary data.</text>
</comment>
<reference evidence="1 2" key="1">
    <citation type="submission" date="2013-09" db="EMBL/GenBank/DDBJ databases">
        <title>Corchorus capsularis genome sequencing.</title>
        <authorList>
            <person name="Alam M."/>
            <person name="Haque M.S."/>
            <person name="Islam M.S."/>
            <person name="Emdad E.M."/>
            <person name="Islam M.M."/>
            <person name="Ahmed B."/>
            <person name="Halim A."/>
            <person name="Hossen Q.M.M."/>
            <person name="Hossain M.Z."/>
            <person name="Ahmed R."/>
            <person name="Khan M.M."/>
            <person name="Islam R."/>
            <person name="Rashid M.M."/>
            <person name="Khan S.A."/>
            <person name="Rahman M.S."/>
            <person name="Alam M."/>
        </authorList>
    </citation>
    <scope>NUCLEOTIDE SEQUENCE [LARGE SCALE GENOMIC DNA]</scope>
    <source>
        <strain evidence="2">cv. CVL-1</strain>
        <tissue evidence="1">Whole seedling</tissue>
    </source>
</reference>
<dbReference type="Gramene" id="OMO98455">
    <property type="protein sequence ID" value="OMO98455"/>
    <property type="gene ID" value="CCACVL1_04218"/>
</dbReference>
<proteinExistence type="predicted"/>
<name>A0A1R3JUD1_COCAP</name>
<organism evidence="1 2">
    <name type="scientific">Corchorus capsularis</name>
    <name type="common">Jute</name>
    <dbReference type="NCBI Taxonomy" id="210143"/>
    <lineage>
        <taxon>Eukaryota</taxon>
        <taxon>Viridiplantae</taxon>
        <taxon>Streptophyta</taxon>
        <taxon>Embryophyta</taxon>
        <taxon>Tracheophyta</taxon>
        <taxon>Spermatophyta</taxon>
        <taxon>Magnoliopsida</taxon>
        <taxon>eudicotyledons</taxon>
        <taxon>Gunneridae</taxon>
        <taxon>Pentapetalae</taxon>
        <taxon>rosids</taxon>
        <taxon>malvids</taxon>
        <taxon>Malvales</taxon>
        <taxon>Malvaceae</taxon>
        <taxon>Grewioideae</taxon>
        <taxon>Apeibeae</taxon>
        <taxon>Corchorus</taxon>
    </lineage>
</organism>